<keyword evidence="2" id="KW-1185">Reference proteome</keyword>
<comment type="caution">
    <text evidence="1">The sequence shown here is derived from an EMBL/GenBank/DDBJ whole genome shotgun (WGS) entry which is preliminary data.</text>
</comment>
<dbReference type="Proteomes" id="UP000499080">
    <property type="component" value="Unassembled WGS sequence"/>
</dbReference>
<name>A0A4Y2IAD3_ARAVE</name>
<accession>A0A4Y2IAD3</accession>
<reference evidence="1 2" key="1">
    <citation type="journal article" date="2019" name="Sci. Rep.">
        <title>Orb-weaving spider Araneus ventricosus genome elucidates the spidroin gene catalogue.</title>
        <authorList>
            <person name="Kono N."/>
            <person name="Nakamura H."/>
            <person name="Ohtoshi R."/>
            <person name="Moran D.A.P."/>
            <person name="Shinohara A."/>
            <person name="Yoshida Y."/>
            <person name="Fujiwara M."/>
            <person name="Mori M."/>
            <person name="Tomita M."/>
            <person name="Arakawa K."/>
        </authorList>
    </citation>
    <scope>NUCLEOTIDE SEQUENCE [LARGE SCALE GENOMIC DNA]</scope>
</reference>
<evidence type="ECO:0000313" key="1">
    <source>
        <dbReference type="EMBL" id="GBM74677.1"/>
    </source>
</evidence>
<evidence type="ECO:0000313" key="2">
    <source>
        <dbReference type="Proteomes" id="UP000499080"/>
    </source>
</evidence>
<sequence length="67" mass="7455">MPYVSSLTPMALTPTPPHPSCFQGRAAAEKHGMQKRGGKDDEVFVDTDEGEIQAGLEPELKWWEKDL</sequence>
<dbReference type="EMBL" id="BGPR01002509">
    <property type="protein sequence ID" value="GBM74677.1"/>
    <property type="molecule type" value="Genomic_DNA"/>
</dbReference>
<protein>
    <submittedName>
        <fullName evidence="1">Uncharacterized protein</fullName>
    </submittedName>
</protein>
<gene>
    <name evidence="1" type="ORF">AVEN_58517_1</name>
</gene>
<dbReference type="AlphaFoldDB" id="A0A4Y2IAD3"/>
<proteinExistence type="predicted"/>
<organism evidence="1 2">
    <name type="scientific">Araneus ventricosus</name>
    <name type="common">Orbweaver spider</name>
    <name type="synonym">Epeira ventricosa</name>
    <dbReference type="NCBI Taxonomy" id="182803"/>
    <lineage>
        <taxon>Eukaryota</taxon>
        <taxon>Metazoa</taxon>
        <taxon>Ecdysozoa</taxon>
        <taxon>Arthropoda</taxon>
        <taxon>Chelicerata</taxon>
        <taxon>Arachnida</taxon>
        <taxon>Araneae</taxon>
        <taxon>Araneomorphae</taxon>
        <taxon>Entelegynae</taxon>
        <taxon>Araneoidea</taxon>
        <taxon>Araneidae</taxon>
        <taxon>Araneus</taxon>
    </lineage>
</organism>